<keyword evidence="3" id="KW-0548">Nucleotidyltransferase</keyword>
<evidence type="ECO:0000256" key="8">
    <source>
        <dbReference type="SAM" id="MobiDB-lite"/>
    </source>
</evidence>
<dbReference type="PANTHER" id="PTHR37984">
    <property type="entry name" value="PROTEIN CBG26694"/>
    <property type="match status" value="1"/>
</dbReference>
<feature type="domain" description="Peptidase A2" evidence="9">
    <location>
        <begin position="388"/>
        <end position="401"/>
    </location>
</feature>
<dbReference type="CDD" id="cd00303">
    <property type="entry name" value="retropepsin_like"/>
    <property type="match status" value="1"/>
</dbReference>
<dbReference type="PANTHER" id="PTHR37984:SF7">
    <property type="entry name" value="INTEGRASE CATALYTIC DOMAIN-CONTAINING PROTEIN"/>
    <property type="match status" value="1"/>
</dbReference>
<evidence type="ECO:0000256" key="5">
    <source>
        <dbReference type="ARBA" id="ARBA00022759"/>
    </source>
</evidence>
<dbReference type="Pfam" id="PF17917">
    <property type="entry name" value="RT_RNaseH"/>
    <property type="match status" value="1"/>
</dbReference>
<keyword evidence="6" id="KW-0378">Hydrolase</keyword>
<name>A0A8J5D0L6_CHIOP</name>
<keyword evidence="5" id="KW-0255">Endonuclease</keyword>
<dbReference type="InterPro" id="IPR043128">
    <property type="entry name" value="Rev_trsase/Diguanyl_cyclase"/>
</dbReference>
<evidence type="ECO:0000259" key="9">
    <source>
        <dbReference type="PROSITE" id="PS50175"/>
    </source>
</evidence>
<gene>
    <name evidence="11" type="ORF">GWK47_032747</name>
</gene>
<evidence type="ECO:0000256" key="6">
    <source>
        <dbReference type="ARBA" id="ARBA00022801"/>
    </source>
</evidence>
<dbReference type="Gene3D" id="3.10.10.10">
    <property type="entry name" value="HIV Type 1 Reverse Transcriptase, subunit A, domain 1"/>
    <property type="match status" value="1"/>
</dbReference>
<dbReference type="GO" id="GO:0015074">
    <property type="term" value="P:DNA integration"/>
    <property type="evidence" value="ECO:0007669"/>
    <property type="project" value="InterPro"/>
</dbReference>
<dbReference type="InterPro" id="IPR012337">
    <property type="entry name" value="RNaseH-like_sf"/>
</dbReference>
<dbReference type="OrthoDB" id="6363839at2759"/>
<feature type="region of interest" description="Disordered" evidence="8">
    <location>
        <begin position="48"/>
        <end position="126"/>
    </location>
</feature>
<dbReference type="GO" id="GO:0003676">
    <property type="term" value="F:nucleic acid binding"/>
    <property type="evidence" value="ECO:0007669"/>
    <property type="project" value="InterPro"/>
</dbReference>
<dbReference type="GO" id="GO:0003964">
    <property type="term" value="F:RNA-directed DNA polymerase activity"/>
    <property type="evidence" value="ECO:0007669"/>
    <property type="project" value="UniProtKB-KW"/>
</dbReference>
<feature type="compositionally biased region" description="Basic and acidic residues" evidence="8">
    <location>
        <begin position="1251"/>
        <end position="1260"/>
    </location>
</feature>
<dbReference type="InterPro" id="IPR041588">
    <property type="entry name" value="Integrase_H2C2"/>
</dbReference>
<proteinExistence type="predicted"/>
<dbReference type="InterPro" id="IPR043502">
    <property type="entry name" value="DNA/RNA_pol_sf"/>
</dbReference>
<feature type="region of interest" description="Disordered" evidence="8">
    <location>
        <begin position="1216"/>
        <end position="1260"/>
    </location>
</feature>
<evidence type="ECO:0000313" key="12">
    <source>
        <dbReference type="Proteomes" id="UP000770661"/>
    </source>
</evidence>
<dbReference type="InterPro" id="IPR001584">
    <property type="entry name" value="Integrase_cat-core"/>
</dbReference>
<organism evidence="11 12">
    <name type="scientific">Chionoecetes opilio</name>
    <name type="common">Atlantic snow crab</name>
    <name type="synonym">Cancer opilio</name>
    <dbReference type="NCBI Taxonomy" id="41210"/>
    <lineage>
        <taxon>Eukaryota</taxon>
        <taxon>Metazoa</taxon>
        <taxon>Ecdysozoa</taxon>
        <taxon>Arthropoda</taxon>
        <taxon>Crustacea</taxon>
        <taxon>Multicrustacea</taxon>
        <taxon>Malacostraca</taxon>
        <taxon>Eumalacostraca</taxon>
        <taxon>Eucarida</taxon>
        <taxon>Decapoda</taxon>
        <taxon>Pleocyemata</taxon>
        <taxon>Brachyura</taxon>
        <taxon>Eubrachyura</taxon>
        <taxon>Majoidea</taxon>
        <taxon>Majidae</taxon>
        <taxon>Chionoecetes</taxon>
    </lineage>
</organism>
<dbReference type="AlphaFoldDB" id="A0A8J5D0L6"/>
<sequence>MPFPAARGSEDDEEEIASPPFETLDTTHLSPLPVDAISSLIRYLEESRLSADNRRIQDDEERCQRDEERRLRDNEARRKEEDSRFQVLVTLLSPGHRPHSASSARDISSPPPLLGVGASGATPKVASPATSTASLAASPAAATPTVATSAGKHVAHSPPTLLADSSFQVFRQWRRLWEDYSTMLDSQRLPRHKQLIQLRMAVSLDVQRILEHTLGIAPDTSLTVTEVLDTLQSHFKSQRNEALRRRELLCCKQADGESFSDFFVRLKNLAEEVDLCTGNAMTCAEIQLKMVLLMGVRDEELIQRLISLDTGASLQDVVTCCRSFEATRHTASAIYSYTIYYTASRHVHLQEGQASRQDASFTSTATFSAMAPTPVCVLLVHGESTSRLQMLPDTGADVTVIGTRHLQMLHIPLSSLQPLPSTTTLTADGSVMTPAVGCFYATLRLHGKSCTAKIQVHEGIQTPLLSYGHCMELAIISPAFPKPLLEVKHVNRCAEMTLPPTTSSPSAARAHFLREFSDVLLSKADLKQSPLKPMVGKPMRIHVKEGAVPYAIHTPRQVPFAFQRQVQEELESMTRQRIIKPAGDDPSEWCHPLVVVAKDKGVRITVDLTKLNSQVARPTHPAPTPFTAVRSVNPSARFFTTADALCGYWQLELHEDDQHLTTFITPYGCFQHCRGPMGFSATGDAYCLRGDLALQGVDNCVKTRYATIELELLAATWAMSKCRPYLIGLQSFTLMTDHRPLIPILNHYILDAVENPRLQRLKEKVSPYLFTAVWRAGKQLCIPDALSRAPVSRPTPEDEMVCSEAAAHLRSVVSLNAINQDQDPSHLDPPHQDADRTIQELRAAAATDPSYTRLRDCVTSGFPPNRYTLHNSLLPYWKFRDCLYADGELVLYGQRIVVPATHRRRTLARLLDSHRGVTATKRRAQQTVFWPGIDADITSTVQACEPCQILQPNQQQEPLLCDDHPSRPFESISADFFSVAGKSFLVIADRLSGWPVVVPCGADTTATHTIRLFCRYFRDVGVPLRLRTDGGPQFTSTAFRNFTERWGVYHAVSSPHYPQSNGHAEAAVKSVKHLILKTAPNDNIDSEDFDRGLLELRNTPNSTGRSPAMTLYGHPLRSCVPAHPESFSEEWQARTEDCDRRAAARAEQVKAQYDQHARPLPRLCVGQTVRVQDPTSHRWDKVGVVMGCGTTRDFEVRLPSGRVWWRNRRFLRPVPTPSDDTLPHIPVSPCSDKKIKSPFIHPPVTPRRSQRLKEKESARD</sequence>
<dbReference type="GO" id="GO:0004519">
    <property type="term" value="F:endonuclease activity"/>
    <property type="evidence" value="ECO:0007669"/>
    <property type="project" value="UniProtKB-KW"/>
</dbReference>
<evidence type="ECO:0000256" key="7">
    <source>
        <dbReference type="ARBA" id="ARBA00022918"/>
    </source>
</evidence>
<dbReference type="InterPro" id="IPR001995">
    <property type="entry name" value="Peptidase_A2_cat"/>
</dbReference>
<dbReference type="InterPro" id="IPR041373">
    <property type="entry name" value="RT_RNaseH"/>
</dbReference>
<dbReference type="GO" id="GO:0004190">
    <property type="term" value="F:aspartic-type endopeptidase activity"/>
    <property type="evidence" value="ECO:0007669"/>
    <property type="project" value="InterPro"/>
</dbReference>
<evidence type="ECO:0000256" key="3">
    <source>
        <dbReference type="ARBA" id="ARBA00022695"/>
    </source>
</evidence>
<dbReference type="Proteomes" id="UP000770661">
    <property type="component" value="Unassembled WGS sequence"/>
</dbReference>
<keyword evidence="12" id="KW-1185">Reference proteome</keyword>
<evidence type="ECO:0000256" key="1">
    <source>
        <dbReference type="ARBA" id="ARBA00012493"/>
    </source>
</evidence>
<dbReference type="Gene3D" id="1.10.340.70">
    <property type="match status" value="1"/>
</dbReference>
<dbReference type="PROSITE" id="PS50175">
    <property type="entry name" value="ASP_PROT_RETROV"/>
    <property type="match status" value="1"/>
</dbReference>
<evidence type="ECO:0000313" key="11">
    <source>
        <dbReference type="EMBL" id="KAG0728314.1"/>
    </source>
</evidence>
<dbReference type="Pfam" id="PF00665">
    <property type="entry name" value="rve"/>
    <property type="match status" value="1"/>
</dbReference>
<feature type="domain" description="Integrase catalytic" evidence="10">
    <location>
        <begin position="964"/>
        <end position="1129"/>
    </location>
</feature>
<keyword evidence="4" id="KW-0540">Nuclease</keyword>
<dbReference type="EC" id="2.7.7.49" evidence="1"/>
<dbReference type="InterPro" id="IPR036397">
    <property type="entry name" value="RNaseH_sf"/>
</dbReference>
<dbReference type="GO" id="GO:0042575">
    <property type="term" value="C:DNA polymerase complex"/>
    <property type="evidence" value="ECO:0007669"/>
    <property type="project" value="UniProtKB-ARBA"/>
</dbReference>
<evidence type="ECO:0000256" key="4">
    <source>
        <dbReference type="ARBA" id="ARBA00022722"/>
    </source>
</evidence>
<dbReference type="EMBL" id="JACEEZ010002330">
    <property type="protein sequence ID" value="KAG0728314.1"/>
    <property type="molecule type" value="Genomic_DNA"/>
</dbReference>
<dbReference type="InterPro" id="IPR050951">
    <property type="entry name" value="Retrovirus_Pol_polyprotein"/>
</dbReference>
<dbReference type="SUPFAM" id="SSF56672">
    <property type="entry name" value="DNA/RNA polymerases"/>
    <property type="match status" value="1"/>
</dbReference>
<dbReference type="Gene3D" id="3.30.70.270">
    <property type="match status" value="1"/>
</dbReference>
<feature type="region of interest" description="Disordered" evidence="8">
    <location>
        <begin position="1"/>
        <end position="29"/>
    </location>
</feature>
<keyword evidence="7" id="KW-0695">RNA-directed DNA polymerase</keyword>
<dbReference type="Pfam" id="PF17921">
    <property type="entry name" value="Integrase_H2C2"/>
    <property type="match status" value="1"/>
</dbReference>
<evidence type="ECO:0000256" key="2">
    <source>
        <dbReference type="ARBA" id="ARBA00022679"/>
    </source>
</evidence>
<accession>A0A8J5D0L6</accession>
<dbReference type="Gene3D" id="3.30.420.10">
    <property type="entry name" value="Ribonuclease H-like superfamily/Ribonuclease H"/>
    <property type="match status" value="1"/>
</dbReference>
<dbReference type="FunFam" id="3.30.420.10:FF:000063">
    <property type="entry name" value="Retrovirus-related Pol polyprotein from transposon 297-like Protein"/>
    <property type="match status" value="1"/>
</dbReference>
<reference evidence="11" key="1">
    <citation type="submission" date="2020-07" db="EMBL/GenBank/DDBJ databases">
        <title>The High-quality genome of the commercially important snow crab, Chionoecetes opilio.</title>
        <authorList>
            <person name="Jeong J.-H."/>
            <person name="Ryu S."/>
        </authorList>
    </citation>
    <scope>NUCLEOTIDE SEQUENCE</scope>
    <source>
        <strain evidence="11">MADBK_172401_WGS</strain>
        <tissue evidence="11">Digestive gland</tissue>
    </source>
</reference>
<keyword evidence="2" id="KW-0808">Transferase</keyword>
<dbReference type="GO" id="GO:0006508">
    <property type="term" value="P:proteolysis"/>
    <property type="evidence" value="ECO:0007669"/>
    <property type="project" value="InterPro"/>
</dbReference>
<dbReference type="PROSITE" id="PS50994">
    <property type="entry name" value="INTEGRASE"/>
    <property type="match status" value="1"/>
</dbReference>
<dbReference type="SUPFAM" id="SSF53098">
    <property type="entry name" value="Ribonuclease H-like"/>
    <property type="match status" value="1"/>
</dbReference>
<protein>
    <recommendedName>
        <fullName evidence="1">RNA-directed DNA polymerase</fullName>
        <ecNumber evidence="1">2.7.7.49</ecNumber>
    </recommendedName>
</protein>
<comment type="caution">
    <text evidence="11">The sequence shown here is derived from an EMBL/GenBank/DDBJ whole genome shotgun (WGS) entry which is preliminary data.</text>
</comment>
<dbReference type="FunFam" id="1.10.340.70:FF:000004">
    <property type="entry name" value="Retrovirus-related Pol polyprotein from transposon 297-like Protein"/>
    <property type="match status" value="1"/>
</dbReference>
<feature type="compositionally biased region" description="Basic and acidic residues" evidence="8">
    <location>
        <begin position="48"/>
        <end position="84"/>
    </location>
</feature>
<evidence type="ECO:0000259" key="10">
    <source>
        <dbReference type="PROSITE" id="PS50994"/>
    </source>
</evidence>